<dbReference type="InterPro" id="IPR036804">
    <property type="entry name" value="CheR_N_sf"/>
</dbReference>
<dbReference type="PANTHER" id="PTHR24422:SF26">
    <property type="entry name" value="CHEMOTAXIS PROTEIN METHYLTRANSFERASE"/>
    <property type="match status" value="1"/>
</dbReference>
<protein>
    <recommendedName>
        <fullName evidence="5">Chemotaxis protein methyltransferase</fullName>
        <ecNumber evidence="5">2.1.1.80</ecNumber>
    </recommendedName>
</protein>
<dbReference type="CDD" id="cd02440">
    <property type="entry name" value="AdoMet_MTases"/>
    <property type="match status" value="1"/>
</dbReference>
<dbReference type="Proteomes" id="UP000245728">
    <property type="component" value="Chromosome"/>
</dbReference>
<gene>
    <name evidence="8" type="ORF">HMF8227_02670</name>
</gene>
<keyword evidence="2 5" id="KW-0489">Methyltransferase</keyword>
<feature type="binding site" evidence="6">
    <location>
        <position position="82"/>
    </location>
    <ligand>
        <name>S-adenosyl-L-methionine</name>
        <dbReference type="ChEBI" id="CHEBI:59789"/>
    </ligand>
</feature>
<evidence type="ECO:0000256" key="2">
    <source>
        <dbReference type="ARBA" id="ARBA00022603"/>
    </source>
</evidence>
<keyword evidence="3 5" id="KW-0808">Transferase</keyword>
<dbReference type="Gene3D" id="3.40.50.150">
    <property type="entry name" value="Vaccinia Virus protein VP39"/>
    <property type="match status" value="1"/>
</dbReference>
<dbReference type="SUPFAM" id="SSF47757">
    <property type="entry name" value="Chemotaxis receptor methyltransferase CheR, N-terminal domain"/>
    <property type="match status" value="1"/>
</dbReference>
<dbReference type="InterPro" id="IPR000780">
    <property type="entry name" value="CheR_MeTrfase"/>
</dbReference>
<dbReference type="KEGG" id="salh:HMF8227_02670"/>
<reference evidence="8 9" key="1">
    <citation type="submission" date="2018-05" db="EMBL/GenBank/DDBJ databases">
        <title>Salinimonas sp. HMF8227 Genome sequencing and assembly.</title>
        <authorList>
            <person name="Kang H."/>
            <person name="Kang J."/>
            <person name="Cha I."/>
            <person name="Kim H."/>
            <person name="Joh K."/>
        </authorList>
    </citation>
    <scope>NUCLEOTIDE SEQUENCE [LARGE SCALE GENOMIC DNA]</scope>
    <source>
        <strain evidence="8 9">HMF8227</strain>
    </source>
</reference>
<keyword evidence="4 5" id="KW-0949">S-adenosyl-L-methionine</keyword>
<feature type="binding site" evidence="6">
    <location>
        <begin position="198"/>
        <end position="199"/>
    </location>
    <ligand>
        <name>S-adenosyl-L-methionine</name>
        <dbReference type="ChEBI" id="CHEBI:59789"/>
    </ligand>
</feature>
<evidence type="ECO:0000256" key="5">
    <source>
        <dbReference type="PIRNR" id="PIRNR000410"/>
    </source>
</evidence>
<feature type="binding site" evidence="6">
    <location>
        <position position="140"/>
    </location>
    <ligand>
        <name>S-adenosyl-L-methionine</name>
        <dbReference type="ChEBI" id="CHEBI:59789"/>
    </ligand>
</feature>
<dbReference type="InterPro" id="IPR022641">
    <property type="entry name" value="CheR_N"/>
</dbReference>
<dbReference type="Gene3D" id="1.10.155.10">
    <property type="entry name" value="Chemotaxis receptor methyltransferase CheR, N-terminal domain"/>
    <property type="match status" value="1"/>
</dbReference>
<evidence type="ECO:0000256" key="3">
    <source>
        <dbReference type="ARBA" id="ARBA00022679"/>
    </source>
</evidence>
<dbReference type="Pfam" id="PF03705">
    <property type="entry name" value="CheR_N"/>
    <property type="match status" value="1"/>
</dbReference>
<feature type="binding site" evidence="6">
    <location>
        <position position="116"/>
    </location>
    <ligand>
        <name>S-adenosyl-L-methionine</name>
        <dbReference type="ChEBI" id="CHEBI:59789"/>
    </ligand>
</feature>
<dbReference type="InterPro" id="IPR022642">
    <property type="entry name" value="CheR_C"/>
</dbReference>
<dbReference type="PROSITE" id="PS50123">
    <property type="entry name" value="CHER"/>
    <property type="match status" value="1"/>
</dbReference>
<dbReference type="EC" id="2.1.1.80" evidence="5"/>
<evidence type="ECO:0000313" key="8">
    <source>
        <dbReference type="EMBL" id="AWL13122.1"/>
    </source>
</evidence>
<dbReference type="GO" id="GO:0032259">
    <property type="term" value="P:methylation"/>
    <property type="evidence" value="ECO:0007669"/>
    <property type="project" value="UniProtKB-KW"/>
</dbReference>
<dbReference type="EMBL" id="CP029347">
    <property type="protein sequence ID" value="AWL13122.1"/>
    <property type="molecule type" value="Genomic_DNA"/>
</dbReference>
<evidence type="ECO:0000259" key="7">
    <source>
        <dbReference type="PROSITE" id="PS50123"/>
    </source>
</evidence>
<name>A0A2S2E6G5_9ALTE</name>
<dbReference type="RefSeq" id="WP_109340641.1">
    <property type="nucleotide sequence ID" value="NZ_CP029347.1"/>
</dbReference>
<evidence type="ECO:0000256" key="6">
    <source>
        <dbReference type="PIRSR" id="PIRSR000410-1"/>
    </source>
</evidence>
<sequence length="270" mass="31070">MDSVVLSDRDFGVIRDWLYRKAGIHLGDIKKTLVSGRLQKRLRQLSLTDFRAYIELLESAENGVEHQVAINLLTTNETYFFREKPHYDFLEQRILPDTDPRKPFKVWSAASSTGEEAYTTAFILSRYFGKHGQWEIEGTDINTEVVEDAKRGIYPLSAAKKIPLEYLKESCVKGKGKDAGLFRIRNELRSKVNFGTLNLINPERRLGPFDVVFLRNVLIYFSLPDKQKIVQNVIKNLKPNGWLLVGHSESISGYDERLKQVKAGCYHYKP</sequence>
<dbReference type="SMART" id="SM00138">
    <property type="entry name" value="MeTrc"/>
    <property type="match status" value="1"/>
</dbReference>
<evidence type="ECO:0000256" key="1">
    <source>
        <dbReference type="ARBA" id="ARBA00001541"/>
    </source>
</evidence>
<proteinExistence type="predicted"/>
<dbReference type="InterPro" id="IPR029063">
    <property type="entry name" value="SAM-dependent_MTases_sf"/>
</dbReference>
<dbReference type="PIRSF" id="PIRSF000410">
    <property type="entry name" value="CheR"/>
    <property type="match status" value="1"/>
</dbReference>
<dbReference type="AlphaFoldDB" id="A0A2S2E6G5"/>
<evidence type="ECO:0000313" key="9">
    <source>
        <dbReference type="Proteomes" id="UP000245728"/>
    </source>
</evidence>
<dbReference type="PANTHER" id="PTHR24422">
    <property type="entry name" value="CHEMOTAXIS PROTEIN METHYLTRANSFERASE"/>
    <property type="match status" value="1"/>
</dbReference>
<feature type="domain" description="CheR-type methyltransferase" evidence="7">
    <location>
        <begin position="1"/>
        <end position="270"/>
    </location>
</feature>
<evidence type="ECO:0000256" key="4">
    <source>
        <dbReference type="ARBA" id="ARBA00022691"/>
    </source>
</evidence>
<dbReference type="InterPro" id="IPR050903">
    <property type="entry name" value="Bact_Chemotaxis_MeTrfase"/>
</dbReference>
<comment type="catalytic activity">
    <reaction evidence="1 5">
        <text>L-glutamyl-[protein] + S-adenosyl-L-methionine = [protein]-L-glutamate 5-O-methyl ester + S-adenosyl-L-homocysteine</text>
        <dbReference type="Rhea" id="RHEA:24452"/>
        <dbReference type="Rhea" id="RHEA-COMP:10208"/>
        <dbReference type="Rhea" id="RHEA-COMP:10311"/>
        <dbReference type="ChEBI" id="CHEBI:29973"/>
        <dbReference type="ChEBI" id="CHEBI:57856"/>
        <dbReference type="ChEBI" id="CHEBI:59789"/>
        <dbReference type="ChEBI" id="CHEBI:82795"/>
        <dbReference type="EC" id="2.1.1.80"/>
    </reaction>
</comment>
<comment type="function">
    <text evidence="5">Methylation of the membrane-bound methyl-accepting chemotaxis proteins (MCP) to form gamma-glutamyl methyl ester residues in MCP.</text>
</comment>
<organism evidence="8 9">
    <name type="scientific">Saliniradius amylolyticus</name>
    <dbReference type="NCBI Taxonomy" id="2183582"/>
    <lineage>
        <taxon>Bacteria</taxon>
        <taxon>Pseudomonadati</taxon>
        <taxon>Pseudomonadota</taxon>
        <taxon>Gammaproteobacteria</taxon>
        <taxon>Alteromonadales</taxon>
        <taxon>Alteromonadaceae</taxon>
        <taxon>Saliniradius</taxon>
    </lineage>
</organism>
<accession>A0A2S2E6G5</accession>
<feature type="binding site" evidence="6">
    <location>
        <position position="78"/>
    </location>
    <ligand>
        <name>S-adenosyl-L-methionine</name>
        <dbReference type="ChEBI" id="CHEBI:59789"/>
    </ligand>
</feature>
<feature type="binding site" evidence="6">
    <location>
        <begin position="215"/>
        <end position="216"/>
    </location>
    <ligand>
        <name>S-adenosyl-L-methionine</name>
        <dbReference type="ChEBI" id="CHEBI:59789"/>
    </ligand>
</feature>
<dbReference type="OrthoDB" id="9816309at2"/>
<dbReference type="GO" id="GO:0008983">
    <property type="term" value="F:protein-glutamate O-methyltransferase activity"/>
    <property type="evidence" value="ECO:0007669"/>
    <property type="project" value="UniProtKB-EC"/>
</dbReference>
<dbReference type="SUPFAM" id="SSF53335">
    <property type="entry name" value="S-adenosyl-L-methionine-dependent methyltransferases"/>
    <property type="match status" value="1"/>
</dbReference>
<dbReference type="PRINTS" id="PR00996">
    <property type="entry name" value="CHERMTFRASE"/>
</dbReference>
<dbReference type="InterPro" id="IPR026024">
    <property type="entry name" value="Chemotaxis_MeTrfase_CheR"/>
</dbReference>
<feature type="binding site" evidence="6">
    <location>
        <position position="76"/>
    </location>
    <ligand>
        <name>S-adenosyl-L-methionine</name>
        <dbReference type="ChEBI" id="CHEBI:59789"/>
    </ligand>
</feature>
<keyword evidence="9" id="KW-1185">Reference proteome</keyword>
<dbReference type="Pfam" id="PF01739">
    <property type="entry name" value="CheR"/>
    <property type="match status" value="1"/>
</dbReference>